<evidence type="ECO:0000313" key="11">
    <source>
        <dbReference type="EMBL" id="RZU99291.1"/>
    </source>
</evidence>
<dbReference type="NCBIfam" id="NF006942">
    <property type="entry name" value="PRK09424.1"/>
    <property type="match status" value="1"/>
</dbReference>
<comment type="function">
    <text evidence="1">The transhydrogenation between NADH and NADP is coupled to respiration and ATP hydrolysis and functions as a proton pump across the membrane.</text>
</comment>
<dbReference type="InterPro" id="IPR008143">
    <property type="entry name" value="Ala_DH/PNT_CS2"/>
</dbReference>
<protein>
    <recommendedName>
        <fullName evidence="3">proton-translocating NAD(P)(+) transhydrogenase</fullName>
        <ecNumber evidence="3">7.1.1.1</ecNumber>
    </recommendedName>
</protein>
<dbReference type="GO" id="GO:0050661">
    <property type="term" value="F:NADP binding"/>
    <property type="evidence" value="ECO:0007669"/>
    <property type="project" value="TreeGrafter"/>
</dbReference>
<evidence type="ECO:0000256" key="4">
    <source>
        <dbReference type="ARBA" id="ARBA00022741"/>
    </source>
</evidence>
<name>A0A4Q8D1L9_9GAMM</name>
<dbReference type="GO" id="GO:0005886">
    <property type="term" value="C:plasma membrane"/>
    <property type="evidence" value="ECO:0007669"/>
    <property type="project" value="TreeGrafter"/>
</dbReference>
<organism evidence="11 12">
    <name type="scientific">Spiribacter vilamensis</name>
    <dbReference type="NCBI Taxonomy" id="531306"/>
    <lineage>
        <taxon>Bacteria</taxon>
        <taxon>Pseudomonadati</taxon>
        <taxon>Pseudomonadota</taxon>
        <taxon>Gammaproteobacteria</taxon>
        <taxon>Chromatiales</taxon>
        <taxon>Ectothiorhodospiraceae</taxon>
        <taxon>Spiribacter</taxon>
    </lineage>
</organism>
<dbReference type="RefSeq" id="WP_130503535.1">
    <property type="nucleotide sequence ID" value="NZ_SHLI01000001.1"/>
</dbReference>
<dbReference type="InterPro" id="IPR007698">
    <property type="entry name" value="AlaDH/PNT_NAD(H)-bd"/>
</dbReference>
<keyword evidence="7" id="KW-0520">NAD</keyword>
<dbReference type="InterPro" id="IPR007886">
    <property type="entry name" value="AlaDH/PNT_N"/>
</dbReference>
<reference evidence="11 12" key="1">
    <citation type="submission" date="2019-02" db="EMBL/GenBank/DDBJ databases">
        <title>Genomic Encyclopedia of Type Strains, Phase IV (KMG-IV): sequencing the most valuable type-strain genomes for metagenomic binning, comparative biology and taxonomic classification.</title>
        <authorList>
            <person name="Goeker M."/>
        </authorList>
    </citation>
    <scope>NUCLEOTIDE SEQUENCE [LARGE SCALE GENOMIC DNA]</scope>
    <source>
        <strain evidence="11 12">DSM 21056</strain>
    </source>
</reference>
<keyword evidence="5" id="KW-0521">NADP</keyword>
<evidence type="ECO:0000313" key="12">
    <source>
        <dbReference type="Proteomes" id="UP000292298"/>
    </source>
</evidence>
<comment type="catalytic activity">
    <reaction evidence="8">
        <text>NAD(+) + NADPH + H(+)(in) = NADH + NADP(+) + H(+)(out)</text>
        <dbReference type="Rhea" id="RHEA:47992"/>
        <dbReference type="ChEBI" id="CHEBI:15378"/>
        <dbReference type="ChEBI" id="CHEBI:57540"/>
        <dbReference type="ChEBI" id="CHEBI:57783"/>
        <dbReference type="ChEBI" id="CHEBI:57945"/>
        <dbReference type="ChEBI" id="CHEBI:58349"/>
        <dbReference type="EC" id="7.1.1.1"/>
    </reaction>
</comment>
<evidence type="ECO:0000256" key="1">
    <source>
        <dbReference type="ARBA" id="ARBA00003943"/>
    </source>
</evidence>
<dbReference type="OrthoDB" id="9804592at2"/>
<evidence type="ECO:0000256" key="5">
    <source>
        <dbReference type="ARBA" id="ARBA00022857"/>
    </source>
</evidence>
<dbReference type="SUPFAM" id="SSF51735">
    <property type="entry name" value="NAD(P)-binding Rossmann-fold domains"/>
    <property type="match status" value="1"/>
</dbReference>
<dbReference type="Proteomes" id="UP000292298">
    <property type="component" value="Unassembled WGS sequence"/>
</dbReference>
<gene>
    <name evidence="11" type="ORF">EV698_1576</name>
</gene>
<evidence type="ECO:0000256" key="2">
    <source>
        <dbReference type="ARBA" id="ARBA00005689"/>
    </source>
</evidence>
<accession>A0A4Q8D1L9</accession>
<dbReference type="Gene3D" id="3.40.50.720">
    <property type="entry name" value="NAD(P)-binding Rossmann-like Domain"/>
    <property type="match status" value="2"/>
</dbReference>
<dbReference type="SUPFAM" id="SSF52283">
    <property type="entry name" value="Formate/glycerate dehydrogenase catalytic domain-like"/>
    <property type="match status" value="1"/>
</dbReference>
<feature type="domain" description="Alanine dehydrogenase/pyridine nucleotide transhydrogenase N-terminal" evidence="10">
    <location>
        <begin position="6"/>
        <end position="139"/>
    </location>
</feature>
<keyword evidence="6" id="KW-1278">Translocase</keyword>
<dbReference type="SMART" id="SM01002">
    <property type="entry name" value="AlaDh_PNT_C"/>
    <property type="match status" value="1"/>
</dbReference>
<evidence type="ECO:0000256" key="3">
    <source>
        <dbReference type="ARBA" id="ARBA00012943"/>
    </source>
</evidence>
<evidence type="ECO:0000256" key="6">
    <source>
        <dbReference type="ARBA" id="ARBA00022967"/>
    </source>
</evidence>
<dbReference type="EC" id="7.1.1.1" evidence="3"/>
<dbReference type="SMART" id="SM01003">
    <property type="entry name" value="AlaDh_PNT_N"/>
    <property type="match status" value="1"/>
</dbReference>
<dbReference type="PANTHER" id="PTHR10160:SF19">
    <property type="entry name" value="PROTON-TRANSLOCATING NAD(P)(+) TRANSHYDROGENASE"/>
    <property type="match status" value="1"/>
</dbReference>
<dbReference type="InterPro" id="IPR036291">
    <property type="entry name" value="NAD(P)-bd_dom_sf"/>
</dbReference>
<dbReference type="PANTHER" id="PTHR10160">
    <property type="entry name" value="NAD(P) TRANSHYDROGENASE"/>
    <property type="match status" value="1"/>
</dbReference>
<dbReference type="Pfam" id="PF05222">
    <property type="entry name" value="AlaDh_PNT_N"/>
    <property type="match status" value="1"/>
</dbReference>
<evidence type="ECO:0000256" key="7">
    <source>
        <dbReference type="ARBA" id="ARBA00023027"/>
    </source>
</evidence>
<dbReference type="EMBL" id="SHLI01000001">
    <property type="protein sequence ID" value="RZU99291.1"/>
    <property type="molecule type" value="Genomic_DNA"/>
</dbReference>
<dbReference type="CDD" id="cd05304">
    <property type="entry name" value="Rubrum_tdh"/>
    <property type="match status" value="1"/>
</dbReference>
<proteinExistence type="inferred from homology"/>
<dbReference type="GO" id="GO:0008750">
    <property type="term" value="F:proton-translocating NAD(P)+ transhydrogenase activity"/>
    <property type="evidence" value="ECO:0007669"/>
    <property type="project" value="UniProtKB-EC"/>
</dbReference>
<feature type="domain" description="Alanine dehydrogenase/pyridine nucleotide transhydrogenase NAD(H)-binding" evidence="9">
    <location>
        <begin position="148"/>
        <end position="310"/>
    </location>
</feature>
<sequence length="376" mass="39923">MSITIAVPRETANGEKRVAVVPSVLKQFSKLGVEVRMQRGAGESAGFPDSLYEGVSWADDQAALYKDADVVLRVQPPSVEEAGKLPEASILIGFMTPHEGDNRIRNLNKRSVTSFALELVPRITRAQGIDALSSQANIAGYKCALLASHLSPKLFPMLTTAAGTVRPAKVVVIGAGVAGLQAIATAKRLGAIVEAYDVRSATREQVESVGGKFIDTGVSAEGEGGYARELTEDEKTRQAEVLAQHIAQADAVVTTAAIPGRPAPRIIDKATVERMKAGAVIVDMAAETGGNCELTEAGKDVVHHGVTIAGPKHIPSMAATHASEMYARNLVNMLGLIIKDGEIHLDWDDQVVADSCLTHNGETRHAPTRERMEGDK</sequence>
<keyword evidence="12" id="KW-1185">Reference proteome</keyword>
<dbReference type="Pfam" id="PF01262">
    <property type="entry name" value="AlaDh_PNT_C"/>
    <property type="match status" value="1"/>
</dbReference>
<keyword evidence="4" id="KW-0547">Nucleotide-binding</keyword>
<evidence type="ECO:0000256" key="8">
    <source>
        <dbReference type="ARBA" id="ARBA00048202"/>
    </source>
</evidence>
<comment type="similarity">
    <text evidence="2">Belongs to the AlaDH/PNT family.</text>
</comment>
<dbReference type="GO" id="GO:0006740">
    <property type="term" value="P:NADPH regeneration"/>
    <property type="evidence" value="ECO:0007669"/>
    <property type="project" value="TreeGrafter"/>
</dbReference>
<comment type="caution">
    <text evidence="11">The sequence shown here is derived from an EMBL/GenBank/DDBJ whole genome shotgun (WGS) entry which is preliminary data.</text>
</comment>
<dbReference type="GO" id="GO:0016491">
    <property type="term" value="F:oxidoreductase activity"/>
    <property type="evidence" value="ECO:0007669"/>
    <property type="project" value="InterPro"/>
</dbReference>
<evidence type="ECO:0000259" key="10">
    <source>
        <dbReference type="SMART" id="SM01003"/>
    </source>
</evidence>
<dbReference type="PROSITE" id="PS00837">
    <property type="entry name" value="ALADH_PNT_2"/>
    <property type="match status" value="1"/>
</dbReference>
<evidence type="ECO:0000259" key="9">
    <source>
        <dbReference type="SMART" id="SM01002"/>
    </source>
</evidence>
<dbReference type="AlphaFoldDB" id="A0A4Q8D1L9"/>